<sequence>MYPRPDPASISAAMSLSIAFTRATVTITAKAVHSYTRGRSRFRWKRKNVRHHDSRRITKSFPVAFLGPCRQVHAEVRAILYANYFDVQDMETLVVWLEDLGTNMTCVRTIVFQTEPQM</sequence>
<organism evidence="1 2">
    <name type="scientific">Glomerella acutata</name>
    <name type="common">Colletotrichum acutatum</name>
    <dbReference type="NCBI Taxonomy" id="27357"/>
    <lineage>
        <taxon>Eukaryota</taxon>
        <taxon>Fungi</taxon>
        <taxon>Dikarya</taxon>
        <taxon>Ascomycota</taxon>
        <taxon>Pezizomycotina</taxon>
        <taxon>Sordariomycetes</taxon>
        <taxon>Hypocreomycetidae</taxon>
        <taxon>Glomerellales</taxon>
        <taxon>Glomerellaceae</taxon>
        <taxon>Colletotrichum</taxon>
        <taxon>Colletotrichum acutatum species complex</taxon>
    </lineage>
</organism>
<dbReference type="RefSeq" id="XP_060362477.1">
    <property type="nucleotide sequence ID" value="XM_060515589.1"/>
</dbReference>
<protein>
    <submittedName>
        <fullName evidence="1">Uncharacterized protein</fullName>
    </submittedName>
</protein>
<dbReference type="AlphaFoldDB" id="A0AAD8UGG0"/>
<evidence type="ECO:0000313" key="2">
    <source>
        <dbReference type="Proteomes" id="UP001244207"/>
    </source>
</evidence>
<accession>A0AAD8UGG0</accession>
<evidence type="ECO:0000313" key="1">
    <source>
        <dbReference type="EMBL" id="KAK1722422.1"/>
    </source>
</evidence>
<keyword evidence="2" id="KW-1185">Reference proteome</keyword>
<reference evidence="1" key="1">
    <citation type="submission" date="2021-12" db="EMBL/GenBank/DDBJ databases">
        <title>Comparative genomics, transcriptomics and evolutionary studies reveal genomic signatures of adaptation to plant cell wall in hemibiotrophic fungi.</title>
        <authorList>
            <consortium name="DOE Joint Genome Institute"/>
            <person name="Baroncelli R."/>
            <person name="Diaz J.F."/>
            <person name="Benocci T."/>
            <person name="Peng M."/>
            <person name="Battaglia E."/>
            <person name="Haridas S."/>
            <person name="Andreopoulos W."/>
            <person name="Labutti K."/>
            <person name="Pangilinan J."/>
            <person name="Floch G.L."/>
            <person name="Makela M.R."/>
            <person name="Henrissat B."/>
            <person name="Grigoriev I.V."/>
            <person name="Crouch J.A."/>
            <person name="De Vries R.P."/>
            <person name="Sukno S.A."/>
            <person name="Thon M.R."/>
        </authorList>
    </citation>
    <scope>NUCLEOTIDE SEQUENCE</scope>
    <source>
        <strain evidence="1">CBS 112980</strain>
    </source>
</reference>
<comment type="caution">
    <text evidence="1">The sequence shown here is derived from an EMBL/GenBank/DDBJ whole genome shotgun (WGS) entry which is preliminary data.</text>
</comment>
<proteinExistence type="predicted"/>
<dbReference type="EMBL" id="JAHMHS010000079">
    <property type="protein sequence ID" value="KAK1722422.1"/>
    <property type="molecule type" value="Genomic_DNA"/>
</dbReference>
<name>A0AAD8UGG0_GLOAC</name>
<dbReference type="Proteomes" id="UP001244207">
    <property type="component" value="Unassembled WGS sequence"/>
</dbReference>
<dbReference type="GeneID" id="85399487"/>
<gene>
    <name evidence="1" type="ORF">BDZ83DRAFT_783487</name>
</gene>